<keyword evidence="3" id="KW-0503">Monooxygenase</keyword>
<dbReference type="PIRSF" id="PIRSF038991">
    <property type="entry name" value="Protein_AbrB"/>
    <property type="match status" value="1"/>
</dbReference>
<feature type="transmembrane region" description="Helical" evidence="2">
    <location>
        <begin position="234"/>
        <end position="254"/>
    </location>
</feature>
<organism evidence="3 4">
    <name type="scientific">Aureimonas ureilytica</name>
    <dbReference type="NCBI Taxonomy" id="401562"/>
    <lineage>
        <taxon>Bacteria</taxon>
        <taxon>Pseudomonadati</taxon>
        <taxon>Pseudomonadota</taxon>
        <taxon>Alphaproteobacteria</taxon>
        <taxon>Hyphomicrobiales</taxon>
        <taxon>Aurantimonadaceae</taxon>
        <taxon>Aureimonas</taxon>
    </lineage>
</organism>
<dbReference type="NCBIfam" id="TIGR03082">
    <property type="entry name" value="Gneg_AbrB_dup"/>
    <property type="match status" value="1"/>
</dbReference>
<evidence type="ECO:0000256" key="2">
    <source>
        <dbReference type="SAM" id="Phobius"/>
    </source>
</evidence>
<dbReference type="InterPro" id="IPR007820">
    <property type="entry name" value="AbrB_fam"/>
</dbReference>
<evidence type="ECO:0000256" key="1">
    <source>
        <dbReference type="SAM" id="MobiDB-lite"/>
    </source>
</evidence>
<keyword evidence="2" id="KW-0472">Membrane</keyword>
<feature type="transmembrane region" description="Helical" evidence="2">
    <location>
        <begin position="325"/>
        <end position="345"/>
    </location>
</feature>
<reference evidence="3 4" key="1">
    <citation type="journal article" date="2016" name="Front. Microbiol.">
        <title>Genomic Resource of Rice Seed Associated Bacteria.</title>
        <authorList>
            <person name="Midha S."/>
            <person name="Bansal K."/>
            <person name="Sharma S."/>
            <person name="Kumar N."/>
            <person name="Patil P.P."/>
            <person name="Chaudhry V."/>
            <person name="Patil P.B."/>
        </authorList>
    </citation>
    <scope>NUCLEOTIDE SEQUENCE [LARGE SCALE GENOMIC DNA]</scope>
    <source>
        <strain evidence="3 4">NS365</strain>
    </source>
</reference>
<keyword evidence="2" id="KW-0812">Transmembrane</keyword>
<protein>
    <submittedName>
        <fullName evidence="3">Ammonia monooxygenase</fullName>
    </submittedName>
</protein>
<feature type="transmembrane region" description="Helical" evidence="2">
    <location>
        <begin position="274"/>
        <end position="293"/>
    </location>
</feature>
<keyword evidence="2" id="KW-1133">Transmembrane helix</keyword>
<feature type="compositionally biased region" description="Basic and acidic residues" evidence="1">
    <location>
        <begin position="367"/>
        <end position="378"/>
    </location>
</feature>
<dbReference type="GO" id="GO:0010468">
    <property type="term" value="P:regulation of gene expression"/>
    <property type="evidence" value="ECO:0007669"/>
    <property type="project" value="InterPro"/>
</dbReference>
<feature type="transmembrane region" description="Helical" evidence="2">
    <location>
        <begin position="90"/>
        <end position="111"/>
    </location>
</feature>
<dbReference type="InterPro" id="IPR017516">
    <property type="entry name" value="AbrB_dup"/>
</dbReference>
<name>A0A175RL85_9HYPH</name>
<dbReference type="PANTHER" id="PTHR38457">
    <property type="entry name" value="REGULATOR ABRB-RELATED"/>
    <property type="match status" value="1"/>
</dbReference>
<dbReference type="GO" id="GO:0004497">
    <property type="term" value="F:monooxygenase activity"/>
    <property type="evidence" value="ECO:0007669"/>
    <property type="project" value="UniProtKB-KW"/>
</dbReference>
<proteinExistence type="predicted"/>
<dbReference type="AlphaFoldDB" id="A0A175RL85"/>
<feature type="transmembrane region" description="Helical" evidence="2">
    <location>
        <begin position="123"/>
        <end position="140"/>
    </location>
</feature>
<feature type="transmembrane region" description="Helical" evidence="2">
    <location>
        <begin position="66"/>
        <end position="84"/>
    </location>
</feature>
<comment type="caution">
    <text evidence="3">The sequence shown here is derived from an EMBL/GenBank/DDBJ whole genome shotgun (WGS) entry which is preliminary data.</text>
</comment>
<dbReference type="GO" id="GO:0016020">
    <property type="term" value="C:membrane"/>
    <property type="evidence" value="ECO:0007669"/>
    <property type="project" value="InterPro"/>
</dbReference>
<feature type="region of interest" description="Disordered" evidence="1">
    <location>
        <begin position="359"/>
        <end position="378"/>
    </location>
</feature>
<dbReference type="PATRIC" id="fig|401562.4.peg.3521"/>
<gene>
    <name evidence="3" type="ORF">NS365_17975</name>
</gene>
<feature type="transmembrane region" description="Helical" evidence="2">
    <location>
        <begin position="146"/>
        <end position="171"/>
    </location>
</feature>
<dbReference type="EMBL" id="LDQA01000051">
    <property type="protein sequence ID" value="KTR03569.1"/>
    <property type="molecule type" value="Genomic_DNA"/>
</dbReference>
<accession>A0A175RL85</accession>
<dbReference type="Proteomes" id="UP000078529">
    <property type="component" value="Unassembled WGS sequence"/>
</dbReference>
<keyword evidence="3" id="KW-0560">Oxidoreductase</keyword>
<evidence type="ECO:0000313" key="4">
    <source>
        <dbReference type="Proteomes" id="UP000078529"/>
    </source>
</evidence>
<sequence length="378" mass="39265">MDRKRGLSAIGAAARLALTLAIGTIGGALAHSVDLPVAWLLGATITVAAASLSGVPILIPTQLRDATFFILGIQAGSGVTPDVVHQLALWPLSFVIQMVGVACVAAATNVFLRRTFGWDRETALFASLPGALSFVLAAASETKADMTRIIVVQSTRLLLLIGALTPLLGWLEGGDTINDGVRGGIIGSPLQYVLLIGSALLLAWTGVRSRVPGGLILGALLASAFMHGTEIAPVAIPGWIATPALVVLGCTIGGRLRREDRNAMFQLLPASLGAFAIGITLSGLAGVVALVLLSISFGKIALAYAPGALEALTVLAFQFDLDPAYVAAHHVVRFMCLAMIVPILARRLSRQRSEDSIIAREAAPGADAHDTSDPDARR</sequence>
<dbReference type="PANTHER" id="PTHR38457:SF1">
    <property type="entry name" value="REGULATOR ABRB-RELATED"/>
    <property type="match status" value="1"/>
</dbReference>
<keyword evidence="4" id="KW-1185">Reference proteome</keyword>
<feature type="transmembrane region" description="Helical" evidence="2">
    <location>
        <begin position="40"/>
        <end position="59"/>
    </location>
</feature>
<dbReference type="Pfam" id="PF05145">
    <property type="entry name" value="AbrB"/>
    <property type="match status" value="1"/>
</dbReference>
<feature type="transmembrane region" description="Helical" evidence="2">
    <location>
        <begin position="183"/>
        <end position="204"/>
    </location>
</feature>
<evidence type="ECO:0000313" key="3">
    <source>
        <dbReference type="EMBL" id="KTR03569.1"/>
    </source>
</evidence>